<dbReference type="GO" id="GO:0008934">
    <property type="term" value="F:inositol monophosphate 1-phosphatase activity"/>
    <property type="evidence" value="ECO:0007669"/>
    <property type="project" value="TreeGrafter"/>
</dbReference>
<dbReference type="Gene3D" id="3.30.540.10">
    <property type="entry name" value="Fructose-1,6-Bisphosphatase, subunit A, domain 1"/>
    <property type="match status" value="1"/>
</dbReference>
<dbReference type="Proteomes" id="UP000321085">
    <property type="component" value="Unassembled WGS sequence"/>
</dbReference>
<gene>
    <name evidence="6" type="ORF">MAE02_22540</name>
</gene>
<feature type="binding site" evidence="5">
    <location>
        <position position="190"/>
    </location>
    <ligand>
        <name>Mg(2+)</name>
        <dbReference type="ChEBI" id="CHEBI:18420"/>
        <label>1</label>
        <note>catalytic</note>
    </ligand>
</feature>
<proteinExistence type="inferred from homology"/>
<evidence type="ECO:0000256" key="4">
    <source>
        <dbReference type="ARBA" id="ARBA00022842"/>
    </source>
</evidence>
<dbReference type="InterPro" id="IPR020550">
    <property type="entry name" value="Inositol_monophosphatase_CS"/>
</dbReference>
<dbReference type="InterPro" id="IPR000760">
    <property type="entry name" value="Inositol_monophosphatase-like"/>
</dbReference>
<dbReference type="Pfam" id="PF00459">
    <property type="entry name" value="Inositol_P"/>
    <property type="match status" value="1"/>
</dbReference>
<evidence type="ECO:0000256" key="1">
    <source>
        <dbReference type="ARBA" id="ARBA00009759"/>
    </source>
</evidence>
<sequence>MALPFFRAGAKTAARLWYKDRSSPVTEADIALDTFLKGHLATLLPEAAWLSEETADDPIRLGKRLVWIVDPIDGTRAFSTGHPDWCVSIGLIMEGRPILGAIYAPIHDRLYEASLGGGAWCNGLQLQVSEEAALKHARVAGPKPLVERFERRAGPIVHLPKVPSLALRLARVADGSIDVGLVSSSSHDWDIAAADLILHEAGALLTDFGGSTPTYNKPQPRHHEMVAVASRLHPRAIGAMRT</sequence>
<dbReference type="GO" id="GO:0007165">
    <property type="term" value="P:signal transduction"/>
    <property type="evidence" value="ECO:0007669"/>
    <property type="project" value="TreeGrafter"/>
</dbReference>
<feature type="binding site" evidence="5">
    <location>
        <position position="72"/>
    </location>
    <ligand>
        <name>Mg(2+)</name>
        <dbReference type="ChEBI" id="CHEBI:18420"/>
        <label>1</label>
        <note>catalytic</note>
    </ligand>
</feature>
<dbReference type="PROSITE" id="PS00629">
    <property type="entry name" value="IMP_1"/>
    <property type="match status" value="1"/>
</dbReference>
<feature type="binding site" evidence="5">
    <location>
        <position position="70"/>
    </location>
    <ligand>
        <name>Mg(2+)</name>
        <dbReference type="ChEBI" id="CHEBI:18420"/>
        <label>1</label>
        <note>catalytic</note>
    </ligand>
</feature>
<reference evidence="6 7" key="1">
    <citation type="submission" date="2019-07" db="EMBL/GenBank/DDBJ databases">
        <title>Whole genome shotgun sequence of Microvirga aerophila NBRC 106136.</title>
        <authorList>
            <person name="Hosoyama A."/>
            <person name="Uohara A."/>
            <person name="Ohji S."/>
            <person name="Ichikawa N."/>
        </authorList>
    </citation>
    <scope>NUCLEOTIDE SEQUENCE [LARGE SCALE GENOMIC DNA]</scope>
    <source>
        <strain evidence="6 7">NBRC 106136</strain>
    </source>
</reference>
<dbReference type="GO" id="GO:0046872">
    <property type="term" value="F:metal ion binding"/>
    <property type="evidence" value="ECO:0007669"/>
    <property type="project" value="UniProtKB-KW"/>
</dbReference>
<comment type="caution">
    <text evidence="6">The sequence shown here is derived from an EMBL/GenBank/DDBJ whole genome shotgun (WGS) entry which is preliminary data.</text>
</comment>
<protein>
    <submittedName>
        <fullName evidence="6">3'(2'),5'-bisphosphate nucleotidase CysQ</fullName>
    </submittedName>
</protein>
<dbReference type="PROSITE" id="PS00630">
    <property type="entry name" value="IMP_2"/>
    <property type="match status" value="1"/>
</dbReference>
<evidence type="ECO:0000256" key="2">
    <source>
        <dbReference type="ARBA" id="ARBA00022723"/>
    </source>
</evidence>
<comment type="cofactor">
    <cofactor evidence="5">
        <name>Mg(2+)</name>
        <dbReference type="ChEBI" id="CHEBI:18420"/>
    </cofactor>
</comment>
<comment type="similarity">
    <text evidence="1">Belongs to the inositol monophosphatase superfamily.</text>
</comment>
<dbReference type="Gene3D" id="3.40.190.80">
    <property type="match status" value="1"/>
</dbReference>
<dbReference type="PANTHER" id="PTHR20854">
    <property type="entry name" value="INOSITOL MONOPHOSPHATASE"/>
    <property type="match status" value="1"/>
</dbReference>
<accession>A0A512BRH9</accession>
<dbReference type="InterPro" id="IPR020583">
    <property type="entry name" value="Inositol_monoP_metal-BS"/>
</dbReference>
<evidence type="ECO:0000313" key="6">
    <source>
        <dbReference type="EMBL" id="GEO14558.1"/>
    </source>
</evidence>
<name>A0A512BRH9_9HYPH</name>
<dbReference type="PANTHER" id="PTHR20854:SF4">
    <property type="entry name" value="INOSITOL-1-MONOPHOSPHATASE-RELATED"/>
    <property type="match status" value="1"/>
</dbReference>
<evidence type="ECO:0000313" key="7">
    <source>
        <dbReference type="Proteomes" id="UP000321085"/>
    </source>
</evidence>
<dbReference type="GO" id="GO:0006020">
    <property type="term" value="P:inositol metabolic process"/>
    <property type="evidence" value="ECO:0007669"/>
    <property type="project" value="TreeGrafter"/>
</dbReference>
<keyword evidence="4 5" id="KW-0460">Magnesium</keyword>
<dbReference type="EMBL" id="BJYU01000025">
    <property type="protein sequence ID" value="GEO14558.1"/>
    <property type="molecule type" value="Genomic_DNA"/>
</dbReference>
<feature type="binding site" evidence="5">
    <location>
        <position position="73"/>
    </location>
    <ligand>
        <name>Mg(2+)</name>
        <dbReference type="ChEBI" id="CHEBI:18420"/>
        <label>1</label>
        <note>catalytic</note>
    </ligand>
</feature>
<evidence type="ECO:0000256" key="3">
    <source>
        <dbReference type="ARBA" id="ARBA00022801"/>
    </source>
</evidence>
<dbReference type="SUPFAM" id="SSF56655">
    <property type="entry name" value="Carbohydrate phosphatase"/>
    <property type="match status" value="1"/>
</dbReference>
<keyword evidence="3" id="KW-0378">Hydrolase</keyword>
<feature type="binding site" evidence="5">
    <location>
        <position position="52"/>
    </location>
    <ligand>
        <name>Mg(2+)</name>
        <dbReference type="ChEBI" id="CHEBI:18420"/>
        <label>1</label>
        <note>catalytic</note>
    </ligand>
</feature>
<dbReference type="CDD" id="cd01638">
    <property type="entry name" value="CysQ"/>
    <property type="match status" value="1"/>
</dbReference>
<evidence type="ECO:0000256" key="5">
    <source>
        <dbReference type="PIRSR" id="PIRSR600760-2"/>
    </source>
</evidence>
<dbReference type="AlphaFoldDB" id="A0A512BRH9"/>
<dbReference type="GO" id="GO:0046854">
    <property type="term" value="P:phosphatidylinositol phosphate biosynthetic process"/>
    <property type="evidence" value="ECO:0007669"/>
    <property type="project" value="InterPro"/>
</dbReference>
<keyword evidence="7" id="KW-1185">Reference proteome</keyword>
<organism evidence="6 7">
    <name type="scientific">Microvirga aerophila</name>
    <dbReference type="NCBI Taxonomy" id="670291"/>
    <lineage>
        <taxon>Bacteria</taxon>
        <taxon>Pseudomonadati</taxon>
        <taxon>Pseudomonadota</taxon>
        <taxon>Alphaproteobacteria</taxon>
        <taxon>Hyphomicrobiales</taxon>
        <taxon>Methylobacteriaceae</taxon>
        <taxon>Microvirga</taxon>
    </lineage>
</organism>
<keyword evidence="2 5" id="KW-0479">Metal-binding</keyword>
<dbReference type="PRINTS" id="PR00377">
    <property type="entry name" value="IMPHPHTASES"/>
</dbReference>